<dbReference type="GO" id="GO:0003677">
    <property type="term" value="F:DNA binding"/>
    <property type="evidence" value="ECO:0007669"/>
    <property type="project" value="InterPro"/>
</dbReference>
<dbReference type="OrthoDB" id="5476461at2"/>
<dbReference type="AlphaFoldDB" id="A0A369V1A0"/>
<dbReference type="SUPFAM" id="SSF46894">
    <property type="entry name" value="C-terminal effector domain of the bipartite response regulators"/>
    <property type="match status" value="1"/>
</dbReference>
<dbReference type="Pfam" id="PF00196">
    <property type="entry name" value="GerE"/>
    <property type="match status" value="1"/>
</dbReference>
<accession>A0A369V1A0</accession>
<dbReference type="GO" id="GO:0005737">
    <property type="term" value="C:cytoplasm"/>
    <property type="evidence" value="ECO:0007669"/>
    <property type="project" value="TreeGrafter"/>
</dbReference>
<name>A0A369V1A0_9ACTN</name>
<evidence type="ECO:0000256" key="1">
    <source>
        <dbReference type="ARBA" id="ARBA00022741"/>
    </source>
</evidence>
<dbReference type="Gene3D" id="1.10.10.10">
    <property type="entry name" value="Winged helix-like DNA-binding domain superfamily/Winged helix DNA-binding domain"/>
    <property type="match status" value="1"/>
</dbReference>
<proteinExistence type="predicted"/>
<feature type="compositionally biased region" description="Basic and acidic residues" evidence="3">
    <location>
        <begin position="910"/>
        <end position="920"/>
    </location>
</feature>
<feature type="region of interest" description="Disordered" evidence="3">
    <location>
        <begin position="843"/>
        <end position="869"/>
    </location>
</feature>
<dbReference type="PRINTS" id="PR00038">
    <property type="entry name" value="HTHLUXR"/>
</dbReference>
<dbReference type="PROSITE" id="PS50043">
    <property type="entry name" value="HTH_LUXR_2"/>
    <property type="match status" value="1"/>
</dbReference>
<dbReference type="CDD" id="cd06170">
    <property type="entry name" value="LuxR_C_like"/>
    <property type="match status" value="1"/>
</dbReference>
<keyword evidence="1" id="KW-0547">Nucleotide-binding</keyword>
<organism evidence="5 6">
    <name type="scientific">Streptomyces parvulus</name>
    <dbReference type="NCBI Taxonomy" id="146923"/>
    <lineage>
        <taxon>Bacteria</taxon>
        <taxon>Bacillati</taxon>
        <taxon>Actinomycetota</taxon>
        <taxon>Actinomycetes</taxon>
        <taxon>Kitasatosporales</taxon>
        <taxon>Streptomycetaceae</taxon>
        <taxon>Streptomyces</taxon>
    </lineage>
</organism>
<dbReference type="GO" id="GO:0005524">
    <property type="term" value="F:ATP binding"/>
    <property type="evidence" value="ECO:0007669"/>
    <property type="project" value="UniProtKB-KW"/>
</dbReference>
<feature type="compositionally biased region" description="Low complexity" evidence="3">
    <location>
        <begin position="927"/>
        <end position="936"/>
    </location>
</feature>
<dbReference type="InterPro" id="IPR000792">
    <property type="entry name" value="Tscrpt_reg_LuxR_C"/>
</dbReference>
<dbReference type="InterPro" id="IPR027417">
    <property type="entry name" value="P-loop_NTPase"/>
</dbReference>
<dbReference type="Proteomes" id="UP000253742">
    <property type="component" value="Unassembled WGS sequence"/>
</dbReference>
<feature type="compositionally biased region" description="Basic residues" evidence="3">
    <location>
        <begin position="843"/>
        <end position="854"/>
    </location>
</feature>
<dbReference type="InterPro" id="IPR036388">
    <property type="entry name" value="WH-like_DNA-bd_sf"/>
</dbReference>
<feature type="compositionally biased region" description="Basic and acidic residues" evidence="3">
    <location>
        <begin position="859"/>
        <end position="869"/>
    </location>
</feature>
<dbReference type="PANTHER" id="PTHR16305:SF35">
    <property type="entry name" value="TRANSCRIPTIONAL ACTIVATOR DOMAIN"/>
    <property type="match status" value="1"/>
</dbReference>
<dbReference type="EMBL" id="QQBH01000016">
    <property type="protein sequence ID" value="RDD86754.1"/>
    <property type="molecule type" value="Genomic_DNA"/>
</dbReference>
<feature type="domain" description="HTH luxR-type" evidence="4">
    <location>
        <begin position="857"/>
        <end position="922"/>
    </location>
</feature>
<protein>
    <submittedName>
        <fullName evidence="5">Helix-turn-helix transcriptional regulator</fullName>
    </submittedName>
</protein>
<dbReference type="GO" id="GO:0004016">
    <property type="term" value="F:adenylate cyclase activity"/>
    <property type="evidence" value="ECO:0007669"/>
    <property type="project" value="TreeGrafter"/>
</dbReference>
<evidence type="ECO:0000256" key="2">
    <source>
        <dbReference type="ARBA" id="ARBA00022840"/>
    </source>
</evidence>
<dbReference type="PANTHER" id="PTHR16305">
    <property type="entry name" value="TESTICULAR SOLUBLE ADENYLYL CYCLASE"/>
    <property type="match status" value="1"/>
</dbReference>
<dbReference type="SUPFAM" id="SSF52540">
    <property type="entry name" value="P-loop containing nucleoside triphosphate hydrolases"/>
    <property type="match status" value="1"/>
</dbReference>
<comment type="caution">
    <text evidence="5">The sequence shown here is derived from an EMBL/GenBank/DDBJ whole genome shotgun (WGS) entry which is preliminary data.</text>
</comment>
<feature type="region of interest" description="Disordered" evidence="3">
    <location>
        <begin position="906"/>
        <end position="943"/>
    </location>
</feature>
<dbReference type="SMART" id="SM00421">
    <property type="entry name" value="HTH_LUXR"/>
    <property type="match status" value="1"/>
</dbReference>
<reference evidence="5 6" key="1">
    <citation type="submission" date="2018-07" db="EMBL/GenBank/DDBJ databases">
        <title>Genome guided investigation of antibiotics producing actinomycetales strain isolated from a Macau mangrove ecosystem.</title>
        <authorList>
            <person name="Hu D."/>
        </authorList>
    </citation>
    <scope>NUCLEOTIDE SEQUENCE [LARGE SCALE GENOMIC DNA]</scope>
    <source>
        <strain evidence="5 6">2297</strain>
    </source>
</reference>
<evidence type="ECO:0000313" key="6">
    <source>
        <dbReference type="Proteomes" id="UP000253742"/>
    </source>
</evidence>
<sequence>MTAERGFAGSPLARVLADERVQPVLLLVEGAAGQGKSHLLQELADLPGTADATRSWWRCGAGGGQPRVDEDPNTPTLWLVDDVHLAKGGELRLLRRMLEGLRPGSAAVVAYRPEELPVPGLPLGDPPMTYPSRMTVLRHRLEPWDEAHVRRAAGRALGAGCSADMVRRLHELTGGVPRVVVDLLAELRQRRPAFGGTAAEVESAGVPVRLAELVLSRTRALAPEDRPVVWAAAVLDGPVGRDELLAVSGLGTVPGNAALLRALEEAALAELGEDRYGFTVPLATAAVRASLPGPVRQDFHRRAAKALGRRQPVPWAAVAGHHRAAGKRRGWINAVEKAAESAAASSRHQEAIALLERTLATPGLPPEVRARLATLLARSAVTGLRSDQTVEVLAQLVQDGCLPAAVRGELRLDLGLMLCNQMGRYPEGWRALETAATELREVRPGLAARAMGALSSPFWPGSSIDVHRAWLVKAMAAADASGDDAMRTAVLANRVALATSCAETDAWELVRRLPRDTTDTSRAGQAARGLCNAADSAVWLGLHERASDLLAEGRELSARSGAPYFEHNALGAQLLQEWWTGQWPGLAKRCEDFVAATADMPLIASDAYVVRGLLALAQGDWGEASSWLSQRGTFGREALPVPLATTAAGALTRLALARQEVRAAAEEARAAWSVVAGKGVWPWAAELAPWAVEALVRAGDSATAQAMVQDFARGLGPGQAPAARAALTWSRAALAETTAPSRGGPDGLLRAAELYRAAAAAYGGLPRPYAQTLTAEGVARCLLAAHTDAGPGPSAPSEHTAVPPATATDLPSALAAVTELEACAQRFTELGAVWDAARTRALLRTRQPPRKGRPPGRPSHADELSPRESEVAQLAVSGLTNREIAVTLHLSPRTVEQHIARAMRKAGALSRRDLARRLDVGSETGNAPRPGRAGRPVRTDDAC</sequence>
<evidence type="ECO:0000256" key="3">
    <source>
        <dbReference type="SAM" id="MobiDB-lite"/>
    </source>
</evidence>
<gene>
    <name evidence="5" type="ORF">DVZ84_23990</name>
</gene>
<dbReference type="GO" id="GO:0006355">
    <property type="term" value="P:regulation of DNA-templated transcription"/>
    <property type="evidence" value="ECO:0007669"/>
    <property type="project" value="InterPro"/>
</dbReference>
<evidence type="ECO:0000313" key="5">
    <source>
        <dbReference type="EMBL" id="RDD86754.1"/>
    </source>
</evidence>
<dbReference type="STRING" id="146923.Spa2297_26800"/>
<dbReference type="InterPro" id="IPR016032">
    <property type="entry name" value="Sig_transdc_resp-reg_C-effctor"/>
</dbReference>
<dbReference type="PROSITE" id="PS00622">
    <property type="entry name" value="HTH_LUXR_1"/>
    <property type="match status" value="1"/>
</dbReference>
<keyword evidence="2" id="KW-0067">ATP-binding</keyword>
<evidence type="ECO:0000259" key="4">
    <source>
        <dbReference type="PROSITE" id="PS50043"/>
    </source>
</evidence>